<reference evidence="1 2" key="1">
    <citation type="submission" date="2024-11" db="EMBL/GenBank/DDBJ databases">
        <title>Adaptive evolution of stress response genes in parasites aligns with host niche diversity.</title>
        <authorList>
            <person name="Hahn C."/>
            <person name="Resl P."/>
        </authorList>
    </citation>
    <scope>NUCLEOTIDE SEQUENCE [LARGE SCALE GENOMIC DNA]</scope>
    <source>
        <strain evidence="1">EGGRZ-B1_66</strain>
        <tissue evidence="1">Body</tissue>
    </source>
</reference>
<gene>
    <name evidence="1" type="ORF">Ciccas_013973</name>
</gene>
<accession>A0ABD2PJY2</accession>
<evidence type="ECO:0000313" key="2">
    <source>
        <dbReference type="Proteomes" id="UP001626550"/>
    </source>
</evidence>
<dbReference type="EMBL" id="JBJKFK010007176">
    <property type="protein sequence ID" value="KAL3307509.1"/>
    <property type="molecule type" value="Genomic_DNA"/>
</dbReference>
<evidence type="ECO:0000313" key="1">
    <source>
        <dbReference type="EMBL" id="KAL3307509.1"/>
    </source>
</evidence>
<sequence>MINSLLDLQVEMSESDVNKKRFTSWRSRNYNISAIPETGIHAAHMTTLYIKNREKDSFLFFLKKNEYLLNKYDRDGNGIVSILVKEDLPFWIKEVAKLGAGKLRPNYFQSLHGLEP</sequence>
<organism evidence="1 2">
    <name type="scientific">Cichlidogyrus casuarinus</name>
    <dbReference type="NCBI Taxonomy" id="1844966"/>
    <lineage>
        <taxon>Eukaryota</taxon>
        <taxon>Metazoa</taxon>
        <taxon>Spiralia</taxon>
        <taxon>Lophotrochozoa</taxon>
        <taxon>Platyhelminthes</taxon>
        <taxon>Monogenea</taxon>
        <taxon>Monopisthocotylea</taxon>
        <taxon>Dactylogyridea</taxon>
        <taxon>Ancyrocephalidae</taxon>
        <taxon>Cichlidogyrus</taxon>
    </lineage>
</organism>
<comment type="caution">
    <text evidence="1">The sequence shown here is derived from an EMBL/GenBank/DDBJ whole genome shotgun (WGS) entry which is preliminary data.</text>
</comment>
<dbReference type="Proteomes" id="UP001626550">
    <property type="component" value="Unassembled WGS sequence"/>
</dbReference>
<dbReference type="AlphaFoldDB" id="A0ABD2PJY2"/>
<protein>
    <submittedName>
        <fullName evidence="1">Uncharacterized protein</fullName>
    </submittedName>
</protein>
<name>A0ABD2PJY2_9PLAT</name>
<proteinExistence type="predicted"/>
<keyword evidence="2" id="KW-1185">Reference proteome</keyword>